<reference evidence="4 5" key="1">
    <citation type="submission" date="2020-05" db="EMBL/GenBank/DDBJ databases">
        <authorList>
            <person name="Kim M.K."/>
        </authorList>
    </citation>
    <scope>NUCLEOTIDE SEQUENCE [LARGE SCALE GENOMIC DNA]</scope>
    <source>
        <strain evidence="4 5">BT25</strain>
    </source>
</reference>
<evidence type="ECO:0000256" key="1">
    <source>
        <dbReference type="ARBA" id="ARBA00022679"/>
    </source>
</evidence>
<sequence>MNLAALSIQVWLHTYASAGIRDVFAHYVFSQFNEERLASELGDESKVFLVSEVKGHLVGYAKLALNARCPNRGISMPEVETLYVQEHFVGRGIGSALLDAVTEACLSSGHQEIWLTVNQENLRAKAFYERKSFRKVGIYNFELDNEQYANDVLTKIL</sequence>
<comment type="caution">
    <text evidence="4">The sequence shown here is derived from an EMBL/GenBank/DDBJ whole genome shotgun (WGS) entry which is preliminary data.</text>
</comment>
<dbReference type="PANTHER" id="PTHR43877">
    <property type="entry name" value="AMINOALKYLPHOSPHONATE N-ACETYLTRANSFERASE-RELATED-RELATED"/>
    <property type="match status" value="1"/>
</dbReference>
<keyword evidence="1 4" id="KW-0808">Transferase</keyword>
<feature type="domain" description="N-acetyltransferase" evidence="3">
    <location>
        <begin position="1"/>
        <end position="157"/>
    </location>
</feature>
<name>A0A849VML9_9HYPH</name>
<dbReference type="Gene3D" id="3.40.630.30">
    <property type="match status" value="1"/>
</dbReference>
<dbReference type="InterPro" id="IPR016181">
    <property type="entry name" value="Acyl_CoA_acyltransferase"/>
</dbReference>
<dbReference type="Pfam" id="PF00583">
    <property type="entry name" value="Acetyltransf_1"/>
    <property type="match status" value="1"/>
</dbReference>
<protein>
    <submittedName>
        <fullName evidence="4">GNAT family N-acetyltransferase</fullName>
    </submittedName>
</protein>
<dbReference type="SUPFAM" id="SSF55729">
    <property type="entry name" value="Acyl-CoA N-acyltransferases (Nat)"/>
    <property type="match status" value="1"/>
</dbReference>
<organism evidence="4 5">
    <name type="scientific">Phyllobacterium pellucidum</name>
    <dbReference type="NCBI Taxonomy" id="2740464"/>
    <lineage>
        <taxon>Bacteria</taxon>
        <taxon>Pseudomonadati</taxon>
        <taxon>Pseudomonadota</taxon>
        <taxon>Alphaproteobacteria</taxon>
        <taxon>Hyphomicrobiales</taxon>
        <taxon>Phyllobacteriaceae</taxon>
        <taxon>Phyllobacterium</taxon>
    </lineage>
</organism>
<dbReference type="GO" id="GO:0016747">
    <property type="term" value="F:acyltransferase activity, transferring groups other than amino-acyl groups"/>
    <property type="evidence" value="ECO:0007669"/>
    <property type="project" value="InterPro"/>
</dbReference>
<dbReference type="PROSITE" id="PS51186">
    <property type="entry name" value="GNAT"/>
    <property type="match status" value="1"/>
</dbReference>
<dbReference type="EMBL" id="JABUMX010000001">
    <property type="protein sequence ID" value="NTS31071.1"/>
    <property type="molecule type" value="Genomic_DNA"/>
</dbReference>
<dbReference type="InterPro" id="IPR000182">
    <property type="entry name" value="GNAT_dom"/>
</dbReference>
<dbReference type="InterPro" id="IPR050832">
    <property type="entry name" value="Bact_Acetyltransf"/>
</dbReference>
<dbReference type="CDD" id="cd04301">
    <property type="entry name" value="NAT_SF"/>
    <property type="match status" value="1"/>
</dbReference>
<keyword evidence="2" id="KW-0012">Acyltransferase</keyword>
<evidence type="ECO:0000256" key="2">
    <source>
        <dbReference type="ARBA" id="ARBA00023315"/>
    </source>
</evidence>
<dbReference type="RefSeq" id="WP_162737219.1">
    <property type="nucleotide sequence ID" value="NZ_JABUMX010000001.1"/>
</dbReference>
<dbReference type="Proteomes" id="UP000550508">
    <property type="component" value="Unassembled WGS sequence"/>
</dbReference>
<evidence type="ECO:0000313" key="4">
    <source>
        <dbReference type="EMBL" id="NTS31071.1"/>
    </source>
</evidence>
<evidence type="ECO:0000313" key="5">
    <source>
        <dbReference type="Proteomes" id="UP000550508"/>
    </source>
</evidence>
<gene>
    <name evidence="4" type="ORF">HQ945_07370</name>
</gene>
<dbReference type="AlphaFoldDB" id="A0A849VML9"/>
<accession>A0A849VML9</accession>
<proteinExistence type="predicted"/>
<keyword evidence="5" id="KW-1185">Reference proteome</keyword>
<evidence type="ECO:0000259" key="3">
    <source>
        <dbReference type="PROSITE" id="PS51186"/>
    </source>
</evidence>